<dbReference type="EMBL" id="UZAN01067569">
    <property type="protein sequence ID" value="VDP94403.1"/>
    <property type="molecule type" value="Genomic_DNA"/>
</dbReference>
<protein>
    <submittedName>
        <fullName evidence="1">Uncharacterized protein</fullName>
    </submittedName>
</protein>
<name>A0A3P8L9X8_9TREM</name>
<dbReference type="AlphaFoldDB" id="A0A3P8L9X8"/>
<organism evidence="1 2">
    <name type="scientific">Echinostoma caproni</name>
    <dbReference type="NCBI Taxonomy" id="27848"/>
    <lineage>
        <taxon>Eukaryota</taxon>
        <taxon>Metazoa</taxon>
        <taxon>Spiralia</taxon>
        <taxon>Lophotrochozoa</taxon>
        <taxon>Platyhelminthes</taxon>
        <taxon>Trematoda</taxon>
        <taxon>Digenea</taxon>
        <taxon>Plagiorchiida</taxon>
        <taxon>Echinostomata</taxon>
        <taxon>Echinostomatoidea</taxon>
        <taxon>Echinostomatidae</taxon>
        <taxon>Echinostoma</taxon>
    </lineage>
</organism>
<evidence type="ECO:0000313" key="2">
    <source>
        <dbReference type="Proteomes" id="UP000272942"/>
    </source>
</evidence>
<evidence type="ECO:0000313" key="1">
    <source>
        <dbReference type="EMBL" id="VDP94403.1"/>
    </source>
</evidence>
<dbReference type="Proteomes" id="UP000272942">
    <property type="component" value="Unassembled WGS sequence"/>
</dbReference>
<proteinExistence type="predicted"/>
<sequence>MNRDHHAEDDRIEVIVDDVVLADHVVVIVNDLDHHTGEALDLHPHIFDVVLVIVMHHGVGLHTIQTTHTNPAPIAIDVMVHEIEVVLRDQAHANPITIYQWIQLSVIFTRVVCQIFSHLVRWSRLTVCEDDAKAWSISLS</sequence>
<keyword evidence="2" id="KW-1185">Reference proteome</keyword>
<accession>A0A3P8L9X8</accession>
<gene>
    <name evidence="1" type="ORF">ECPE_LOCUS17118</name>
</gene>
<reference evidence="1 2" key="1">
    <citation type="submission" date="2018-11" db="EMBL/GenBank/DDBJ databases">
        <authorList>
            <consortium name="Pathogen Informatics"/>
        </authorList>
    </citation>
    <scope>NUCLEOTIDE SEQUENCE [LARGE SCALE GENOMIC DNA]</scope>
    <source>
        <strain evidence="1 2">Egypt</strain>
    </source>
</reference>